<feature type="region of interest" description="Disordered" evidence="1">
    <location>
        <begin position="87"/>
        <end position="109"/>
    </location>
</feature>
<protein>
    <submittedName>
        <fullName evidence="2">Uncharacterized protein</fullName>
    </submittedName>
</protein>
<sequence>MFKLGRKTRRNSSLSDFEFQHQEFAEKLLDLELKLEESCDQSTIDEIIKLYTSAIDYYESINDQKSSSYHKKLQGFLARKDVKDAIKSPNAPRLNRHEQPPRRTRMLSKHTSSLPDLHLHAIENVMKEHECGTNNAHHLLQDNLKKQEDLFESKIQERQQRVKSHTLSHKENLAIMGRTSDKQIDRINQMFEDEKSKRIKEVRSLYSGQIDEMRSIANCDILKQVVVEMEKSMEREIANVTAKLANEKYIEIDKLRRSRGVTIS</sequence>
<keyword evidence="3" id="KW-1185">Reference proteome</keyword>
<dbReference type="EMBL" id="CAJZBQ010000040">
    <property type="protein sequence ID" value="CAG9326297.1"/>
    <property type="molecule type" value="Genomic_DNA"/>
</dbReference>
<dbReference type="AlphaFoldDB" id="A0AAU9JPT5"/>
<accession>A0AAU9JPT5</accession>
<organism evidence="2 3">
    <name type="scientific">Blepharisma stoltei</name>
    <dbReference type="NCBI Taxonomy" id="1481888"/>
    <lineage>
        <taxon>Eukaryota</taxon>
        <taxon>Sar</taxon>
        <taxon>Alveolata</taxon>
        <taxon>Ciliophora</taxon>
        <taxon>Postciliodesmatophora</taxon>
        <taxon>Heterotrichea</taxon>
        <taxon>Heterotrichida</taxon>
        <taxon>Blepharismidae</taxon>
        <taxon>Blepharisma</taxon>
    </lineage>
</organism>
<evidence type="ECO:0000313" key="3">
    <source>
        <dbReference type="Proteomes" id="UP001162131"/>
    </source>
</evidence>
<dbReference type="Proteomes" id="UP001162131">
    <property type="component" value="Unassembled WGS sequence"/>
</dbReference>
<comment type="caution">
    <text evidence="2">The sequence shown here is derived from an EMBL/GenBank/DDBJ whole genome shotgun (WGS) entry which is preliminary data.</text>
</comment>
<name>A0AAU9JPT5_9CILI</name>
<evidence type="ECO:0000313" key="2">
    <source>
        <dbReference type="EMBL" id="CAG9326297.1"/>
    </source>
</evidence>
<evidence type="ECO:0000256" key="1">
    <source>
        <dbReference type="SAM" id="MobiDB-lite"/>
    </source>
</evidence>
<proteinExistence type="predicted"/>
<reference evidence="2" key="1">
    <citation type="submission" date="2021-09" db="EMBL/GenBank/DDBJ databases">
        <authorList>
            <consortium name="AG Swart"/>
            <person name="Singh M."/>
            <person name="Singh A."/>
            <person name="Seah K."/>
            <person name="Emmerich C."/>
        </authorList>
    </citation>
    <scope>NUCLEOTIDE SEQUENCE</scope>
    <source>
        <strain evidence="2">ATCC30299</strain>
    </source>
</reference>
<gene>
    <name evidence="2" type="ORF">BSTOLATCC_MIC40726</name>
</gene>